<dbReference type="EMBL" id="MU032345">
    <property type="protein sequence ID" value="KAF3769185.1"/>
    <property type="molecule type" value="Genomic_DNA"/>
</dbReference>
<reference evidence="2" key="1">
    <citation type="journal article" date="2020" name="Phytopathology">
        <title>Genome sequence of the chestnut blight fungus Cryphonectria parasitica EP155: A fundamental resource for an archetypical invasive plant pathogen.</title>
        <authorList>
            <person name="Crouch J.A."/>
            <person name="Dawe A."/>
            <person name="Aerts A."/>
            <person name="Barry K."/>
            <person name="Churchill A.C.L."/>
            <person name="Grimwood J."/>
            <person name="Hillman B."/>
            <person name="Milgroom M.G."/>
            <person name="Pangilinan J."/>
            <person name="Smith M."/>
            <person name="Salamov A."/>
            <person name="Schmutz J."/>
            <person name="Yadav J."/>
            <person name="Grigoriev I.V."/>
            <person name="Nuss D."/>
        </authorList>
    </citation>
    <scope>NUCLEOTIDE SEQUENCE</scope>
    <source>
        <strain evidence="2">EP155</strain>
    </source>
</reference>
<name>A0A9P4YAP6_CRYP1</name>
<sequence>MGPAAPPGPESTYASVHMSPPSSQLPGFPDFMNQLPREISFQPDSYTASRPPPN</sequence>
<comment type="caution">
    <text evidence="2">The sequence shown here is derived from an EMBL/GenBank/DDBJ whole genome shotgun (WGS) entry which is preliminary data.</text>
</comment>
<evidence type="ECO:0000256" key="1">
    <source>
        <dbReference type="SAM" id="MobiDB-lite"/>
    </source>
</evidence>
<dbReference type="GeneID" id="63840240"/>
<dbReference type="Proteomes" id="UP000803844">
    <property type="component" value="Unassembled WGS sequence"/>
</dbReference>
<dbReference type="AlphaFoldDB" id="A0A9P4YAP6"/>
<evidence type="ECO:0000313" key="2">
    <source>
        <dbReference type="EMBL" id="KAF3769185.1"/>
    </source>
</evidence>
<feature type="region of interest" description="Disordered" evidence="1">
    <location>
        <begin position="1"/>
        <end position="34"/>
    </location>
</feature>
<organism evidence="2 3">
    <name type="scientific">Cryphonectria parasitica (strain ATCC 38755 / EP155)</name>
    <dbReference type="NCBI Taxonomy" id="660469"/>
    <lineage>
        <taxon>Eukaryota</taxon>
        <taxon>Fungi</taxon>
        <taxon>Dikarya</taxon>
        <taxon>Ascomycota</taxon>
        <taxon>Pezizomycotina</taxon>
        <taxon>Sordariomycetes</taxon>
        <taxon>Sordariomycetidae</taxon>
        <taxon>Diaporthales</taxon>
        <taxon>Cryphonectriaceae</taxon>
        <taxon>Cryphonectria-Endothia species complex</taxon>
        <taxon>Cryphonectria</taxon>
    </lineage>
</organism>
<accession>A0A9P4YAP6</accession>
<proteinExistence type="predicted"/>
<gene>
    <name evidence="2" type="ORF">M406DRAFT_355210</name>
</gene>
<protein>
    <submittedName>
        <fullName evidence="2">Uncharacterized protein</fullName>
    </submittedName>
</protein>
<evidence type="ECO:0000313" key="3">
    <source>
        <dbReference type="Proteomes" id="UP000803844"/>
    </source>
</evidence>
<dbReference type="RefSeq" id="XP_040780146.1">
    <property type="nucleotide sequence ID" value="XM_040923111.1"/>
</dbReference>
<keyword evidence="3" id="KW-1185">Reference proteome</keyword>